<protein>
    <submittedName>
        <fullName evidence="2">DJ-1/PfpI family protein</fullName>
    </submittedName>
</protein>
<organism evidence="2 3">
    <name type="scientific">Fumia xinanensis</name>
    <dbReference type="NCBI Taxonomy" id="2763659"/>
    <lineage>
        <taxon>Bacteria</taxon>
        <taxon>Bacillati</taxon>
        <taxon>Bacillota</taxon>
        <taxon>Clostridia</taxon>
        <taxon>Eubacteriales</taxon>
        <taxon>Oscillospiraceae</taxon>
        <taxon>Fumia</taxon>
    </lineage>
</organism>
<evidence type="ECO:0000313" key="3">
    <source>
        <dbReference type="Proteomes" id="UP000610760"/>
    </source>
</evidence>
<dbReference type="Gene3D" id="3.40.50.880">
    <property type="match status" value="1"/>
</dbReference>
<dbReference type="Pfam" id="PF01965">
    <property type="entry name" value="DJ-1_PfpI"/>
    <property type="match status" value="1"/>
</dbReference>
<dbReference type="GO" id="GO:0005737">
    <property type="term" value="C:cytoplasm"/>
    <property type="evidence" value="ECO:0007669"/>
    <property type="project" value="TreeGrafter"/>
</dbReference>
<feature type="domain" description="DJ-1/PfpI" evidence="1">
    <location>
        <begin position="2"/>
        <end position="161"/>
    </location>
</feature>
<dbReference type="Proteomes" id="UP000610760">
    <property type="component" value="Unassembled WGS sequence"/>
</dbReference>
<dbReference type="InterPro" id="IPR029062">
    <property type="entry name" value="Class_I_gatase-like"/>
</dbReference>
<keyword evidence="3" id="KW-1185">Reference proteome</keyword>
<dbReference type="InterPro" id="IPR006287">
    <property type="entry name" value="DJ-1"/>
</dbReference>
<dbReference type="PANTHER" id="PTHR48094:SF12">
    <property type="entry name" value="PARKINSON DISEASE PROTEIN 7 HOMOLOG"/>
    <property type="match status" value="1"/>
</dbReference>
<dbReference type="PANTHER" id="PTHR48094">
    <property type="entry name" value="PROTEIN/NUCLEIC ACID DEGLYCASE DJ-1-RELATED"/>
    <property type="match status" value="1"/>
</dbReference>
<dbReference type="AlphaFoldDB" id="A0A926I8D6"/>
<evidence type="ECO:0000259" key="1">
    <source>
        <dbReference type="Pfam" id="PF01965"/>
    </source>
</evidence>
<name>A0A926I8D6_9FIRM</name>
<accession>A0A926I8D6</accession>
<dbReference type="CDD" id="cd03135">
    <property type="entry name" value="GATase1_DJ-1"/>
    <property type="match status" value="1"/>
</dbReference>
<dbReference type="NCBIfam" id="TIGR01383">
    <property type="entry name" value="not_thiJ"/>
    <property type="match status" value="1"/>
</dbReference>
<comment type="caution">
    <text evidence="2">The sequence shown here is derived from an EMBL/GenBank/DDBJ whole genome shotgun (WGS) entry which is preliminary data.</text>
</comment>
<dbReference type="SUPFAM" id="SSF52317">
    <property type="entry name" value="Class I glutamine amidotransferase-like"/>
    <property type="match status" value="1"/>
</dbReference>
<dbReference type="InterPro" id="IPR050325">
    <property type="entry name" value="Prot/Nucl_acid_deglycase"/>
</dbReference>
<dbReference type="InterPro" id="IPR002818">
    <property type="entry name" value="DJ-1/PfpI"/>
</dbReference>
<sequence>MVYVFLANGFEEVEALVQVDMLRRCELDVKTVGIGGQVVRGSHGITVACDITPEEMTCNGLQAIVLPGGMPGTLNLEQSEEVQNMIRHCMSEEILIGAICAAPSILGHMGILQNKKAVCFPGFEGELIGAQVLSVPVVRDGNIITSKGAGTAFQFAFAMAEAICSPGRAEHLKAGIQWQE</sequence>
<dbReference type="EMBL" id="JACRSV010000004">
    <property type="protein sequence ID" value="MBC8560821.1"/>
    <property type="molecule type" value="Genomic_DNA"/>
</dbReference>
<gene>
    <name evidence="2" type="ORF">H8710_12175</name>
</gene>
<proteinExistence type="predicted"/>
<reference evidence="2" key="1">
    <citation type="submission" date="2020-08" db="EMBL/GenBank/DDBJ databases">
        <title>Genome public.</title>
        <authorList>
            <person name="Liu C."/>
            <person name="Sun Q."/>
        </authorList>
    </citation>
    <scope>NUCLEOTIDE SEQUENCE</scope>
    <source>
        <strain evidence="2">NSJ-33</strain>
    </source>
</reference>
<evidence type="ECO:0000313" key="2">
    <source>
        <dbReference type="EMBL" id="MBC8560821.1"/>
    </source>
</evidence>